<evidence type="ECO:0000256" key="3">
    <source>
        <dbReference type="PROSITE-ProRule" id="PRU00023"/>
    </source>
</evidence>
<feature type="compositionally biased region" description="Low complexity" evidence="4">
    <location>
        <begin position="53"/>
        <end position="65"/>
    </location>
</feature>
<keyword evidence="7" id="KW-1185">Reference proteome</keyword>
<accession>A0A0K2H2A7</accession>
<proteinExistence type="predicted"/>
<evidence type="ECO:0000256" key="5">
    <source>
        <dbReference type="SAM" id="SignalP"/>
    </source>
</evidence>
<evidence type="ECO:0000313" key="7">
    <source>
        <dbReference type="Proteomes" id="UP000058446"/>
    </source>
</evidence>
<evidence type="ECO:0000313" key="6">
    <source>
        <dbReference type="EMBL" id="ALA68167.1"/>
    </source>
</evidence>
<dbReference type="RefSeq" id="WP_156324844.1">
    <property type="nucleotide sequence ID" value="NZ_CP006841.1"/>
</dbReference>
<evidence type="ECO:0000256" key="1">
    <source>
        <dbReference type="ARBA" id="ARBA00022737"/>
    </source>
</evidence>
<sequence length="310" mass="32999">MTRHRFSALISASAILAAVPLASCDAPTEEQKIASSAASEVSSSERADDNSAEAESASEAGTALASEKEWKGVNGGRRSREARAHAEERGYESTVEAIDSAEPVEKRSAEELNRALVEESKEGDLQAVANLLVAGAKVDAVDGFGRTPLLWAVTNDHIEVAELLLSFGANVNAVDEQKDTPWLVTGVTGSADMGLLILGYDVDFSLYNRYGGTPIIPASERGHLDYVQVMVQEPKITVDYLNHINNIGWTALLEAVILGDGSEDYQEIVRTLIDAGADPTIADADGKTPLDHARAGGQREVAAILQKATR</sequence>
<dbReference type="PANTHER" id="PTHR24201:SF16">
    <property type="entry name" value="ANKYRIN-1-LIKE-RELATED"/>
    <property type="match status" value="1"/>
</dbReference>
<dbReference type="Pfam" id="PF00023">
    <property type="entry name" value="Ank"/>
    <property type="match status" value="1"/>
</dbReference>
<organism evidence="6 7">
    <name type="scientific">Corynebacterium lactis RW2-5</name>
    <dbReference type="NCBI Taxonomy" id="1408189"/>
    <lineage>
        <taxon>Bacteria</taxon>
        <taxon>Bacillati</taxon>
        <taxon>Actinomycetota</taxon>
        <taxon>Actinomycetes</taxon>
        <taxon>Mycobacteriales</taxon>
        <taxon>Corynebacteriaceae</taxon>
        <taxon>Corynebacterium</taxon>
    </lineage>
</organism>
<gene>
    <name evidence="6" type="ORF">CLAC_11325</name>
</gene>
<feature type="compositionally biased region" description="Basic and acidic residues" evidence="4">
    <location>
        <begin position="78"/>
        <end position="91"/>
    </location>
</feature>
<protein>
    <submittedName>
        <fullName evidence="6">Ankyrin</fullName>
    </submittedName>
</protein>
<keyword evidence="2 3" id="KW-0040">ANK repeat</keyword>
<dbReference type="Proteomes" id="UP000058446">
    <property type="component" value="Chromosome"/>
</dbReference>
<dbReference type="PROSITE" id="PS50088">
    <property type="entry name" value="ANK_REPEAT"/>
    <property type="match status" value="2"/>
</dbReference>
<reference evidence="6 7" key="1">
    <citation type="submission" date="2013-10" db="EMBL/GenBank/DDBJ databases">
        <title>Complete genome sequence of Corynebacterium lactis DSM 45799(T), isolated from raw cow milk.</title>
        <authorList>
            <person name="Ruckert C."/>
            <person name="Albersmeier A."/>
            <person name="Lipski A."/>
            <person name="Kalinowski J."/>
        </authorList>
    </citation>
    <scope>NUCLEOTIDE SEQUENCE [LARGE SCALE GENOMIC DNA]</scope>
    <source>
        <strain evidence="6 7">RW2-5</strain>
    </source>
</reference>
<dbReference type="KEGG" id="clw:CLAC_11325"/>
<dbReference type="SUPFAM" id="SSF48403">
    <property type="entry name" value="Ankyrin repeat"/>
    <property type="match status" value="1"/>
</dbReference>
<evidence type="ECO:0000256" key="4">
    <source>
        <dbReference type="SAM" id="MobiDB-lite"/>
    </source>
</evidence>
<evidence type="ECO:0000256" key="2">
    <source>
        <dbReference type="ARBA" id="ARBA00023043"/>
    </source>
</evidence>
<dbReference type="SMART" id="SM00248">
    <property type="entry name" value="ANK"/>
    <property type="match status" value="4"/>
</dbReference>
<dbReference type="InterPro" id="IPR002110">
    <property type="entry name" value="Ankyrin_rpt"/>
</dbReference>
<dbReference type="Pfam" id="PF12796">
    <property type="entry name" value="Ank_2"/>
    <property type="match status" value="1"/>
</dbReference>
<dbReference type="Gene3D" id="1.25.40.20">
    <property type="entry name" value="Ankyrin repeat-containing domain"/>
    <property type="match status" value="2"/>
</dbReference>
<dbReference type="InterPro" id="IPR050776">
    <property type="entry name" value="Ank_Repeat/CDKN_Inhibitor"/>
</dbReference>
<keyword evidence="5" id="KW-0732">Signal</keyword>
<dbReference type="AlphaFoldDB" id="A0A0K2H2A7"/>
<feature type="signal peptide" evidence="5">
    <location>
        <begin position="1"/>
        <end position="22"/>
    </location>
</feature>
<name>A0A0K2H2A7_9CORY</name>
<feature type="chain" id="PRO_5038747744" evidence="5">
    <location>
        <begin position="23"/>
        <end position="310"/>
    </location>
</feature>
<feature type="region of interest" description="Disordered" evidence="4">
    <location>
        <begin position="27"/>
        <end position="93"/>
    </location>
</feature>
<dbReference type="STRING" id="1408189.CLAC_11325"/>
<feature type="repeat" description="ANK" evidence="3">
    <location>
        <begin position="144"/>
        <end position="176"/>
    </location>
</feature>
<dbReference type="PROSITE" id="PS50297">
    <property type="entry name" value="ANK_REP_REGION"/>
    <property type="match status" value="1"/>
</dbReference>
<dbReference type="InterPro" id="IPR036770">
    <property type="entry name" value="Ankyrin_rpt-contain_sf"/>
</dbReference>
<keyword evidence="1" id="KW-0677">Repeat</keyword>
<feature type="repeat" description="ANK" evidence="3">
    <location>
        <begin position="247"/>
        <end position="284"/>
    </location>
</feature>
<dbReference type="PANTHER" id="PTHR24201">
    <property type="entry name" value="ANK_REP_REGION DOMAIN-CONTAINING PROTEIN"/>
    <property type="match status" value="1"/>
</dbReference>
<dbReference type="EMBL" id="CP006841">
    <property type="protein sequence ID" value="ALA68167.1"/>
    <property type="molecule type" value="Genomic_DNA"/>
</dbReference>
<dbReference type="OrthoDB" id="9812708at2"/>
<dbReference type="PATRIC" id="fig|1408189.4.peg.2286"/>